<dbReference type="AlphaFoldDB" id="A0A5B6WU76"/>
<evidence type="ECO:0000313" key="1">
    <source>
        <dbReference type="EMBL" id="KAA3484886.1"/>
    </source>
</evidence>
<reference evidence="1" key="1">
    <citation type="submission" date="2019-08" db="EMBL/GenBank/DDBJ databases">
        <authorList>
            <person name="Liu F."/>
        </authorList>
    </citation>
    <scope>NUCLEOTIDE SEQUENCE [LARGE SCALE GENOMIC DNA]</scope>
    <source>
        <strain evidence="1">PA1801</strain>
        <tissue evidence="1">Leaf</tissue>
    </source>
</reference>
<keyword evidence="1" id="KW-0472">Membrane</keyword>
<sequence length="269" mass="29068">MSPSADGTVKCACRCSSSSLENGDFNDDSADYGRLSSVDGTCSHCAGSKPSSNSSSALAFGTVPLTQSEKLRRFIVASAKGFSIGAGLRGGLALFSIIARLRRKKSRKLESFSDKEAIVVGMKETIRYGLFLGTFAGPSMLLTGPNKQHTSLAIYILMRAAVLASRCGMKSKRFGKLCKPLTWKHGDIFLMCLSSSQILSSYLLKPESFPPSYRSFLNKHVGKDQVILQGVKEHASGLPYTNLEAIEKFYKAKGADVKLDPNMKIPCSV</sequence>
<proteinExistence type="predicted"/>
<keyword evidence="1" id="KW-0812">Transmembrane</keyword>
<dbReference type="InterPro" id="IPR026749">
    <property type="entry name" value="Tmem135"/>
</dbReference>
<dbReference type="OrthoDB" id="291792at2759"/>
<organism evidence="1 2">
    <name type="scientific">Gossypium australe</name>
    <dbReference type="NCBI Taxonomy" id="47621"/>
    <lineage>
        <taxon>Eukaryota</taxon>
        <taxon>Viridiplantae</taxon>
        <taxon>Streptophyta</taxon>
        <taxon>Embryophyta</taxon>
        <taxon>Tracheophyta</taxon>
        <taxon>Spermatophyta</taxon>
        <taxon>Magnoliopsida</taxon>
        <taxon>eudicotyledons</taxon>
        <taxon>Gunneridae</taxon>
        <taxon>Pentapetalae</taxon>
        <taxon>rosids</taxon>
        <taxon>malvids</taxon>
        <taxon>Malvales</taxon>
        <taxon>Malvaceae</taxon>
        <taxon>Malvoideae</taxon>
        <taxon>Gossypium</taxon>
    </lineage>
</organism>
<gene>
    <name evidence="1" type="ORF">EPI10_006940</name>
</gene>
<dbReference type="Proteomes" id="UP000325315">
    <property type="component" value="Unassembled WGS sequence"/>
</dbReference>
<dbReference type="PANTHER" id="PTHR12459:SF15">
    <property type="entry name" value="TRANSMEMBRANE PROTEIN 135"/>
    <property type="match status" value="1"/>
</dbReference>
<name>A0A5B6WU76_9ROSI</name>
<comment type="caution">
    <text evidence="1">The sequence shown here is derived from an EMBL/GenBank/DDBJ whole genome shotgun (WGS) entry which is preliminary data.</text>
</comment>
<keyword evidence="2" id="KW-1185">Reference proteome</keyword>
<protein>
    <submittedName>
        <fullName evidence="1">Transmembrane protein</fullName>
    </submittedName>
</protein>
<dbReference type="PANTHER" id="PTHR12459">
    <property type="entry name" value="TRANSMEMBRANE PROTEIN 135-RELATED"/>
    <property type="match status" value="1"/>
</dbReference>
<dbReference type="EMBL" id="SMMG02000002">
    <property type="protein sequence ID" value="KAA3484886.1"/>
    <property type="molecule type" value="Genomic_DNA"/>
</dbReference>
<accession>A0A5B6WU76</accession>
<evidence type="ECO:0000313" key="2">
    <source>
        <dbReference type="Proteomes" id="UP000325315"/>
    </source>
</evidence>